<keyword evidence="2 3" id="KW-0732">Signal</keyword>
<evidence type="ECO:0000256" key="1">
    <source>
        <dbReference type="ARBA" id="ARBA00005695"/>
    </source>
</evidence>
<evidence type="ECO:0000313" key="6">
    <source>
        <dbReference type="Proteomes" id="UP000290287"/>
    </source>
</evidence>
<evidence type="ECO:0000259" key="4">
    <source>
        <dbReference type="Pfam" id="PF00496"/>
    </source>
</evidence>
<dbReference type="PANTHER" id="PTHR30290">
    <property type="entry name" value="PERIPLASMIC BINDING COMPONENT OF ABC TRANSPORTER"/>
    <property type="match status" value="1"/>
</dbReference>
<sequence>MRIALIFGLLLLPLFSQAQESTLTVLPKLSEGFQRNFNPFRSNVLATTNGFIFEPLFIVDGDKKHYRLAKSVTYSDDLRKLTITLRSGIRWSDGKPFTAEDVAYSLNLQATQPELDIYNIGRHISSVKQTGPLRVDVTLKQPDSQFLPILADSPIVPYHLWKAITRPADYLNPNPVGTGPFTDIKELTERHIKQCRNPYYWQADSLKVDCLITRK</sequence>
<evidence type="ECO:0000256" key="3">
    <source>
        <dbReference type="SAM" id="SignalP"/>
    </source>
</evidence>
<organism evidence="5 6">
    <name type="scientific">Veronia nyctiphanis</name>
    <dbReference type="NCBI Taxonomy" id="1278244"/>
    <lineage>
        <taxon>Bacteria</taxon>
        <taxon>Pseudomonadati</taxon>
        <taxon>Pseudomonadota</taxon>
        <taxon>Gammaproteobacteria</taxon>
        <taxon>Vibrionales</taxon>
        <taxon>Vibrionaceae</taxon>
        <taxon>Veronia</taxon>
    </lineage>
</organism>
<dbReference type="GO" id="GO:0030288">
    <property type="term" value="C:outer membrane-bounded periplasmic space"/>
    <property type="evidence" value="ECO:0007669"/>
    <property type="project" value="TreeGrafter"/>
</dbReference>
<dbReference type="Proteomes" id="UP000290287">
    <property type="component" value="Unassembled WGS sequence"/>
</dbReference>
<gene>
    <name evidence="5" type="ORF">CS022_06295</name>
</gene>
<dbReference type="RefSeq" id="WP_129121577.1">
    <property type="nucleotide sequence ID" value="NZ_PEIB01000005.1"/>
</dbReference>
<dbReference type="InterPro" id="IPR039424">
    <property type="entry name" value="SBP_5"/>
</dbReference>
<reference evidence="5 6" key="1">
    <citation type="submission" date="2017-10" db="EMBL/GenBank/DDBJ databases">
        <title>Nyctiphanis sp. nov., isolated from the stomach of the euphausiid Nyctiphanes simplex (Hansen, 1911) in the Gulf of California.</title>
        <authorList>
            <person name="Gomez-Gil B."/>
            <person name="Aguilar-Mendez M."/>
            <person name="Lopez-Cortes A."/>
            <person name="Gomez-Gutierrez J."/>
            <person name="Roque A."/>
            <person name="Lang E."/>
            <person name="Gonzalez-Castillo A."/>
        </authorList>
    </citation>
    <scope>NUCLEOTIDE SEQUENCE [LARGE SCALE GENOMIC DNA]</scope>
    <source>
        <strain evidence="5 6">CAIM 600</strain>
    </source>
</reference>
<dbReference type="AlphaFoldDB" id="A0A4Q0YRX4"/>
<protein>
    <recommendedName>
        <fullName evidence="4">Solute-binding protein family 5 domain-containing protein</fullName>
    </recommendedName>
</protein>
<dbReference type="InterPro" id="IPR000914">
    <property type="entry name" value="SBP_5_dom"/>
</dbReference>
<name>A0A4Q0YRX4_9GAMM</name>
<dbReference type="SUPFAM" id="SSF53850">
    <property type="entry name" value="Periplasmic binding protein-like II"/>
    <property type="match status" value="1"/>
</dbReference>
<accession>A0A4Q0YRX4</accession>
<evidence type="ECO:0000313" key="5">
    <source>
        <dbReference type="EMBL" id="RXJ73902.1"/>
    </source>
</evidence>
<feature type="chain" id="PRO_5020819748" description="Solute-binding protein family 5 domain-containing protein" evidence="3">
    <location>
        <begin position="19"/>
        <end position="215"/>
    </location>
</feature>
<comment type="similarity">
    <text evidence="1">Belongs to the bacterial solute-binding protein 5 family.</text>
</comment>
<dbReference type="Gene3D" id="3.40.190.10">
    <property type="entry name" value="Periplasmic binding protein-like II"/>
    <property type="match status" value="1"/>
</dbReference>
<dbReference type="Gene3D" id="3.90.76.10">
    <property type="entry name" value="Dipeptide-binding Protein, Domain 1"/>
    <property type="match status" value="1"/>
</dbReference>
<feature type="signal peptide" evidence="3">
    <location>
        <begin position="1"/>
        <end position="18"/>
    </location>
</feature>
<dbReference type="Pfam" id="PF00496">
    <property type="entry name" value="SBP_bac_5"/>
    <property type="match status" value="1"/>
</dbReference>
<dbReference type="GO" id="GO:0042938">
    <property type="term" value="P:dipeptide transport"/>
    <property type="evidence" value="ECO:0007669"/>
    <property type="project" value="TreeGrafter"/>
</dbReference>
<dbReference type="PANTHER" id="PTHR30290:SF38">
    <property type="entry name" value="D,D-DIPEPTIDE-BINDING PERIPLASMIC PROTEIN DDPA-RELATED"/>
    <property type="match status" value="1"/>
</dbReference>
<feature type="domain" description="Solute-binding protein family 5" evidence="4">
    <location>
        <begin position="67"/>
        <end position="212"/>
    </location>
</feature>
<dbReference type="OrthoDB" id="9801912at2"/>
<evidence type="ECO:0000256" key="2">
    <source>
        <dbReference type="ARBA" id="ARBA00022729"/>
    </source>
</evidence>
<dbReference type="EMBL" id="PEIB01000005">
    <property type="protein sequence ID" value="RXJ73902.1"/>
    <property type="molecule type" value="Genomic_DNA"/>
</dbReference>
<proteinExistence type="inferred from homology"/>
<dbReference type="GO" id="GO:1904680">
    <property type="term" value="F:peptide transmembrane transporter activity"/>
    <property type="evidence" value="ECO:0007669"/>
    <property type="project" value="TreeGrafter"/>
</dbReference>
<comment type="caution">
    <text evidence="5">The sequence shown here is derived from an EMBL/GenBank/DDBJ whole genome shotgun (WGS) entry which is preliminary data.</text>
</comment>
<keyword evidence="6" id="KW-1185">Reference proteome</keyword>